<accession>A0A8S4D7B7</accession>
<evidence type="ECO:0000313" key="2">
    <source>
        <dbReference type="Proteomes" id="UP000653454"/>
    </source>
</evidence>
<keyword evidence="2" id="KW-1185">Reference proteome</keyword>
<dbReference type="EMBL" id="CAJHNJ030000002">
    <property type="protein sequence ID" value="CAG9091365.1"/>
    <property type="molecule type" value="Genomic_DNA"/>
</dbReference>
<evidence type="ECO:0000313" key="1">
    <source>
        <dbReference type="EMBL" id="CAG9091365.1"/>
    </source>
</evidence>
<dbReference type="AlphaFoldDB" id="A0A8S4D7B7"/>
<sequence>MRSGDVLVVILLGALGSVLVRGADNATSRSESEEELPEPPMAGEKEDGALETFAKALLDIPLGFVEALKDVASAVEKTAFAFITSLF</sequence>
<gene>
    <name evidence="1" type="ORF">PLXY2_LOCUS944</name>
</gene>
<proteinExistence type="predicted"/>
<reference evidence="1" key="1">
    <citation type="submission" date="2020-11" db="EMBL/GenBank/DDBJ databases">
        <authorList>
            <person name="Whiteford S."/>
        </authorList>
    </citation>
    <scope>NUCLEOTIDE SEQUENCE</scope>
</reference>
<comment type="caution">
    <text evidence="1">The sequence shown here is derived from an EMBL/GenBank/DDBJ whole genome shotgun (WGS) entry which is preliminary data.</text>
</comment>
<organism evidence="1 2">
    <name type="scientific">Plutella xylostella</name>
    <name type="common">Diamondback moth</name>
    <name type="synonym">Plutella maculipennis</name>
    <dbReference type="NCBI Taxonomy" id="51655"/>
    <lineage>
        <taxon>Eukaryota</taxon>
        <taxon>Metazoa</taxon>
        <taxon>Ecdysozoa</taxon>
        <taxon>Arthropoda</taxon>
        <taxon>Hexapoda</taxon>
        <taxon>Insecta</taxon>
        <taxon>Pterygota</taxon>
        <taxon>Neoptera</taxon>
        <taxon>Endopterygota</taxon>
        <taxon>Lepidoptera</taxon>
        <taxon>Glossata</taxon>
        <taxon>Ditrysia</taxon>
        <taxon>Yponomeutoidea</taxon>
        <taxon>Plutellidae</taxon>
        <taxon>Plutella</taxon>
    </lineage>
</organism>
<name>A0A8S4D7B7_PLUXY</name>
<dbReference type="Proteomes" id="UP000653454">
    <property type="component" value="Unassembled WGS sequence"/>
</dbReference>
<protein>
    <submittedName>
        <fullName evidence="1">(diamondback moth) hypothetical protein</fullName>
    </submittedName>
</protein>